<proteinExistence type="predicted"/>
<dbReference type="Proteomes" id="UP001462502">
    <property type="component" value="Unassembled WGS sequence"/>
</dbReference>
<feature type="compositionally biased region" description="Polar residues" evidence="1">
    <location>
        <begin position="78"/>
        <end position="93"/>
    </location>
</feature>
<name>A0ABV0IQB8_9NEIS</name>
<dbReference type="EMBL" id="JBDXMI010000001">
    <property type="protein sequence ID" value="MEO9383435.1"/>
    <property type="molecule type" value="Genomic_DNA"/>
</dbReference>
<sequence length="116" mass="11328">PETAAAAAPAVNGNQTPAEANNAAAGAVNNSVSAQAAPAAQKTSQAGANAQQQPAQAPAPAPTPAQTATAPARQATQGVEQAQRRNSSGQLAVSQYQANQSLLQPSVSSTNISTTA</sequence>
<keyword evidence="3" id="KW-1185">Reference proteome</keyword>
<feature type="compositionally biased region" description="Low complexity" evidence="1">
    <location>
        <begin position="1"/>
        <end position="56"/>
    </location>
</feature>
<feature type="compositionally biased region" description="Low complexity" evidence="1">
    <location>
        <begin position="64"/>
        <end position="77"/>
    </location>
</feature>
<feature type="region of interest" description="Disordered" evidence="1">
    <location>
        <begin position="1"/>
        <end position="93"/>
    </location>
</feature>
<dbReference type="RefSeq" id="WP_347949688.1">
    <property type="nucleotide sequence ID" value="NZ_JBDXMI010000001.1"/>
</dbReference>
<feature type="non-terminal residue" evidence="2">
    <location>
        <position position="1"/>
    </location>
</feature>
<accession>A0ABV0IQB8</accession>
<gene>
    <name evidence="2" type="ORF">ABI908_04790</name>
</gene>
<evidence type="ECO:0000313" key="3">
    <source>
        <dbReference type="Proteomes" id="UP001462502"/>
    </source>
</evidence>
<organism evidence="2 3">
    <name type="scientific">Chromobacterium phragmitis</name>
    <dbReference type="NCBI Taxonomy" id="2202141"/>
    <lineage>
        <taxon>Bacteria</taxon>
        <taxon>Pseudomonadati</taxon>
        <taxon>Pseudomonadota</taxon>
        <taxon>Betaproteobacteria</taxon>
        <taxon>Neisseriales</taxon>
        <taxon>Chromobacteriaceae</taxon>
        <taxon>Chromobacterium</taxon>
    </lineage>
</organism>
<evidence type="ECO:0000256" key="1">
    <source>
        <dbReference type="SAM" id="MobiDB-lite"/>
    </source>
</evidence>
<evidence type="ECO:0000313" key="2">
    <source>
        <dbReference type="EMBL" id="MEO9383435.1"/>
    </source>
</evidence>
<protein>
    <submittedName>
        <fullName evidence="2">Uncharacterized protein</fullName>
    </submittedName>
</protein>
<reference evidence="2 3" key="1">
    <citation type="submission" date="2024-05" db="EMBL/GenBank/DDBJ databases">
        <authorList>
            <person name="De Oliveira J.P."/>
            <person name="Noriler S.A."/>
            <person name="De Oliveira A.G."/>
            <person name="Sipoli D.S."/>
        </authorList>
    </citation>
    <scope>NUCLEOTIDE SEQUENCE [LARGE SCALE GENOMIC DNA]</scope>
    <source>
        <strain evidence="2 3">LABIM192</strain>
    </source>
</reference>
<comment type="caution">
    <text evidence="2">The sequence shown here is derived from an EMBL/GenBank/DDBJ whole genome shotgun (WGS) entry which is preliminary data.</text>
</comment>